<keyword evidence="1" id="KW-0472">Membrane</keyword>
<evidence type="ECO:0000313" key="3">
    <source>
        <dbReference type="Proteomes" id="UP001152484"/>
    </source>
</evidence>
<feature type="non-terminal residue" evidence="2">
    <location>
        <position position="128"/>
    </location>
</feature>
<comment type="caution">
    <text evidence="2">The sequence shown here is derived from an EMBL/GenBank/DDBJ whole genome shotgun (WGS) entry which is preliminary data.</text>
</comment>
<feature type="transmembrane region" description="Helical" evidence="1">
    <location>
        <begin position="48"/>
        <end position="65"/>
    </location>
</feature>
<name>A0A9P0ZEJ8_CUSEU</name>
<reference evidence="2" key="1">
    <citation type="submission" date="2022-07" db="EMBL/GenBank/DDBJ databases">
        <authorList>
            <person name="Macas J."/>
            <person name="Novak P."/>
            <person name="Neumann P."/>
        </authorList>
    </citation>
    <scope>NUCLEOTIDE SEQUENCE</scope>
</reference>
<evidence type="ECO:0000313" key="2">
    <source>
        <dbReference type="EMBL" id="CAH9100621.1"/>
    </source>
</evidence>
<keyword evidence="1" id="KW-1133">Transmembrane helix</keyword>
<organism evidence="2 3">
    <name type="scientific">Cuscuta europaea</name>
    <name type="common">European dodder</name>
    <dbReference type="NCBI Taxonomy" id="41803"/>
    <lineage>
        <taxon>Eukaryota</taxon>
        <taxon>Viridiplantae</taxon>
        <taxon>Streptophyta</taxon>
        <taxon>Embryophyta</taxon>
        <taxon>Tracheophyta</taxon>
        <taxon>Spermatophyta</taxon>
        <taxon>Magnoliopsida</taxon>
        <taxon>eudicotyledons</taxon>
        <taxon>Gunneridae</taxon>
        <taxon>Pentapetalae</taxon>
        <taxon>asterids</taxon>
        <taxon>lamiids</taxon>
        <taxon>Solanales</taxon>
        <taxon>Convolvulaceae</taxon>
        <taxon>Cuscuteae</taxon>
        <taxon>Cuscuta</taxon>
        <taxon>Cuscuta subgen. Cuscuta</taxon>
    </lineage>
</organism>
<keyword evidence="1" id="KW-0812">Transmembrane</keyword>
<dbReference type="AlphaFoldDB" id="A0A9P0ZEJ8"/>
<accession>A0A9P0ZEJ8</accession>
<dbReference type="Proteomes" id="UP001152484">
    <property type="component" value="Unassembled WGS sequence"/>
</dbReference>
<proteinExistence type="predicted"/>
<sequence length="128" mass="14960">MESARRRQRRWCRRRWWPAVLSQTVRGMSGNEFSLLNKGRMKREGGSIMFLCFVVWMSISMVAAAKRSARKLAVKSDCDVDIEDMNKSCKEWLMTSVLDEVCEAEVILVRTQCRKEQVLKEAPYFFSP</sequence>
<keyword evidence="3" id="KW-1185">Reference proteome</keyword>
<gene>
    <name evidence="2" type="ORF">CEURO_LOCUS15009</name>
</gene>
<protein>
    <submittedName>
        <fullName evidence="2">Uncharacterized protein</fullName>
    </submittedName>
</protein>
<evidence type="ECO:0000256" key="1">
    <source>
        <dbReference type="SAM" id="Phobius"/>
    </source>
</evidence>
<dbReference type="EMBL" id="CAMAPE010000038">
    <property type="protein sequence ID" value="CAH9100621.1"/>
    <property type="molecule type" value="Genomic_DNA"/>
</dbReference>